<dbReference type="SUPFAM" id="SSF55856">
    <property type="entry name" value="Cytochrome b5-like heme/steroid binding domain"/>
    <property type="match status" value="1"/>
</dbReference>
<organism evidence="3 4">
    <name type="scientific">Apiospora saccharicola</name>
    <dbReference type="NCBI Taxonomy" id="335842"/>
    <lineage>
        <taxon>Eukaryota</taxon>
        <taxon>Fungi</taxon>
        <taxon>Dikarya</taxon>
        <taxon>Ascomycota</taxon>
        <taxon>Pezizomycotina</taxon>
        <taxon>Sordariomycetes</taxon>
        <taxon>Xylariomycetidae</taxon>
        <taxon>Amphisphaeriales</taxon>
        <taxon>Apiosporaceae</taxon>
        <taxon>Apiospora</taxon>
    </lineage>
</organism>
<dbReference type="Proteomes" id="UP001446871">
    <property type="component" value="Unassembled WGS sequence"/>
</dbReference>
<evidence type="ECO:0000256" key="1">
    <source>
        <dbReference type="SAM" id="MobiDB-lite"/>
    </source>
</evidence>
<feature type="domain" description="Cytochrome b5 heme-binding" evidence="2">
    <location>
        <begin position="945"/>
        <end position="1027"/>
    </location>
</feature>
<name>A0ABR1UZY9_9PEZI</name>
<proteinExistence type="predicted"/>
<feature type="region of interest" description="Disordered" evidence="1">
    <location>
        <begin position="733"/>
        <end position="757"/>
    </location>
</feature>
<dbReference type="InterPro" id="IPR001199">
    <property type="entry name" value="Cyt_B5-like_heme/steroid-bd"/>
</dbReference>
<evidence type="ECO:0000313" key="3">
    <source>
        <dbReference type="EMBL" id="KAK8063363.1"/>
    </source>
</evidence>
<dbReference type="Pfam" id="PF00173">
    <property type="entry name" value="Cyt-b5"/>
    <property type="match status" value="1"/>
</dbReference>
<dbReference type="EMBL" id="JAQQWM010000005">
    <property type="protein sequence ID" value="KAK8063363.1"/>
    <property type="molecule type" value="Genomic_DNA"/>
</dbReference>
<protein>
    <recommendedName>
        <fullName evidence="2">Cytochrome b5 heme-binding domain-containing protein</fullName>
    </recommendedName>
</protein>
<evidence type="ECO:0000313" key="4">
    <source>
        <dbReference type="Proteomes" id="UP001446871"/>
    </source>
</evidence>
<feature type="region of interest" description="Disordered" evidence="1">
    <location>
        <begin position="1"/>
        <end position="58"/>
    </location>
</feature>
<dbReference type="PROSITE" id="PS50255">
    <property type="entry name" value="CYTOCHROME_B5_2"/>
    <property type="match status" value="1"/>
</dbReference>
<comment type="caution">
    <text evidence="3">The sequence shown here is derived from an EMBL/GenBank/DDBJ whole genome shotgun (WGS) entry which is preliminary data.</text>
</comment>
<gene>
    <name evidence="3" type="ORF">PG996_008015</name>
</gene>
<keyword evidence="4" id="KW-1185">Reference proteome</keyword>
<dbReference type="Gene3D" id="3.10.120.10">
    <property type="entry name" value="Cytochrome b5-like heme/steroid binding domain"/>
    <property type="match status" value="1"/>
</dbReference>
<dbReference type="SMART" id="SM01117">
    <property type="entry name" value="Cyt-b5"/>
    <property type="match status" value="1"/>
</dbReference>
<evidence type="ECO:0000259" key="2">
    <source>
        <dbReference type="PROSITE" id="PS50255"/>
    </source>
</evidence>
<dbReference type="InterPro" id="IPR036400">
    <property type="entry name" value="Cyt_B5-like_heme/steroid_sf"/>
</dbReference>
<reference evidence="3 4" key="1">
    <citation type="submission" date="2023-01" db="EMBL/GenBank/DDBJ databases">
        <title>Analysis of 21 Apiospora genomes using comparative genomics revels a genus with tremendous synthesis potential of carbohydrate active enzymes and secondary metabolites.</title>
        <authorList>
            <person name="Sorensen T."/>
        </authorList>
    </citation>
    <scope>NUCLEOTIDE SEQUENCE [LARGE SCALE GENOMIC DNA]</scope>
    <source>
        <strain evidence="3 4">CBS 83171</strain>
    </source>
</reference>
<feature type="compositionally biased region" description="Low complexity" evidence="1">
    <location>
        <begin position="33"/>
        <end position="45"/>
    </location>
</feature>
<accession>A0ABR1UZY9</accession>
<sequence>MSARYPPRFAPGGRTRPDAAYPPNYVPGGGNQTSSASAPVTSTATGTNIVPPQLPSSPWEERFDPKDISFNFGDGQHHSFTIDPDPEGYSEYMAHLPYRGGHSASYDYAENYQKFESQLFTIDENRWFDIWQKNNWFDLEVRPRFNETKPHISKWTVQDPRIWNELRIIIEFSQRVLDLLIKERNEWLDTLLFGDMVQTDGTPIPISERQEPNEYCLQARPLHQLPARGAAYEAIARQRFTELTRFANCSFTDEADFEESSYGWRGVSITVADLSRVNEAGYKGITLVNTHSSSLRPLCEPTPGGLTPAEANLQRFDAAITHAVCNQRRQDRWDFPGPQEPYHGDGKLGEIGISLEQHLFGAPGVTFSELAPNLYIGAAYRWKMFSVTFDSEEGLGAIRSYDKAPRDAIDKSVLFQSGNIEYNWHTPAFFAALLFTDQYWTDVVGKKGRHALKAPAASFAPLYKHPEGSKWTFFAAQVAEKKPAVDELRAPLQKVREALRDRMQHMAQLRPWFSDEHALWQKSLWSWTAMRVNIECFRSFHARRDFRECAETVCVIASNAQHYIDRGQDPTYMTERTTYRVYWLLYLLMAASLPTMELQAEHRQTKREHYSQALMNWQKITTRTVFRMNRKDLKDAGLPDADGIMPTHPTGYLQVAADQLFPLGRMSTIAPRSWIMALVNCYQDLMRQRQKPGAENEWADFNFEIPTYSRDAAYLSVNRSVASLGVAGLKLTPNNWPPPENDFPRQGVQSSPKMGFKEPQPKNPEMHFSMNDVANRNWIIIPSSNAVPEVWDPTGISVGENGQYGSDWETQLRVLDTWHCGKVLKFDGGDVELFRKTIRSQAWRRMGTLLTWYIESELLEFDGTLSRDLYKTDGSWIYNITGFLSDATTTAEEAKLVMAQDDQIPGYLVNEDIKDDNIWRKLLVYRVGGLRPEFPVNLTKEVDNPLLLTWNQLRLHDNPDTGVYIAIDNIIYDITQYQEQHPAPFKTLVWLAGRDATAEFYQVHPGGIESLNIHNVQHTIRRVGRVVDGFDELSGIPADCFVLHDYMFRAGFAEVQRGYGGQDMTPSLSSGHAPNSLDLAGHYLERGKNAIAKRSPPLEQAAMISKAQLAQHNDANSLLGAWVATYETDKVYDVTSVIRWPNYFDDIPLDLESCAGGYIQGAAEWLRANLLHRTQGWMQ</sequence>